<dbReference type="Pfam" id="PF07963">
    <property type="entry name" value="N_methyl"/>
    <property type="match status" value="1"/>
</dbReference>
<keyword evidence="7 11" id="KW-1133">Transmembrane helix</keyword>
<keyword evidence="4" id="KW-0488">Methylation</keyword>
<keyword evidence="5" id="KW-0997">Cell inner membrane</keyword>
<evidence type="ECO:0000259" key="12">
    <source>
        <dbReference type="Pfam" id="PF12019"/>
    </source>
</evidence>
<evidence type="ECO:0000256" key="7">
    <source>
        <dbReference type="ARBA" id="ARBA00022989"/>
    </source>
</evidence>
<organism evidence="13 14">
    <name type="scientific">Comamonas serinivorans</name>
    <dbReference type="NCBI Taxonomy" id="1082851"/>
    <lineage>
        <taxon>Bacteria</taxon>
        <taxon>Pseudomonadati</taxon>
        <taxon>Pseudomonadota</taxon>
        <taxon>Betaproteobacteria</taxon>
        <taxon>Burkholderiales</taxon>
        <taxon>Comamonadaceae</taxon>
        <taxon>Comamonas</taxon>
    </lineage>
</organism>
<keyword evidence="3" id="KW-1003">Cell membrane</keyword>
<dbReference type="GO" id="GO:0015627">
    <property type="term" value="C:type II protein secretion system complex"/>
    <property type="evidence" value="ECO:0007669"/>
    <property type="project" value="InterPro"/>
</dbReference>
<protein>
    <recommendedName>
        <fullName evidence="2">Type II secretion system protein H</fullName>
    </recommendedName>
    <alternativeName>
        <fullName evidence="10">General secretion pathway protein H</fullName>
    </alternativeName>
</protein>
<evidence type="ECO:0000256" key="6">
    <source>
        <dbReference type="ARBA" id="ARBA00022692"/>
    </source>
</evidence>
<dbReference type="NCBIfam" id="TIGR02532">
    <property type="entry name" value="IV_pilin_GFxxxE"/>
    <property type="match status" value="1"/>
</dbReference>
<feature type="transmembrane region" description="Helical" evidence="11">
    <location>
        <begin position="20"/>
        <end position="44"/>
    </location>
</feature>
<evidence type="ECO:0000313" key="13">
    <source>
        <dbReference type="EMBL" id="ARU05822.1"/>
    </source>
</evidence>
<evidence type="ECO:0000256" key="4">
    <source>
        <dbReference type="ARBA" id="ARBA00022481"/>
    </source>
</evidence>
<evidence type="ECO:0000256" key="1">
    <source>
        <dbReference type="ARBA" id="ARBA00004377"/>
    </source>
</evidence>
<evidence type="ECO:0000256" key="2">
    <source>
        <dbReference type="ARBA" id="ARBA00021549"/>
    </source>
</evidence>
<evidence type="ECO:0000256" key="9">
    <source>
        <dbReference type="ARBA" id="ARBA00025772"/>
    </source>
</evidence>
<dbReference type="Gene3D" id="3.30.700.10">
    <property type="entry name" value="Glycoprotein, Type 4 Pilin"/>
    <property type="match status" value="1"/>
</dbReference>
<name>A0A1Y0ERE1_9BURK</name>
<accession>A0A1Y0ERE1</accession>
<dbReference type="GO" id="GO:0015628">
    <property type="term" value="P:protein secretion by the type II secretion system"/>
    <property type="evidence" value="ECO:0007669"/>
    <property type="project" value="InterPro"/>
</dbReference>
<keyword evidence="14" id="KW-1185">Reference proteome</keyword>
<dbReference type="InterPro" id="IPR045584">
    <property type="entry name" value="Pilin-like"/>
</dbReference>
<comment type="subcellular location">
    <subcellularLocation>
        <location evidence="1">Cell inner membrane</location>
        <topology evidence="1">Single-pass membrane protein</topology>
    </subcellularLocation>
</comment>
<comment type="similarity">
    <text evidence="9">Belongs to the GSP H family.</text>
</comment>
<gene>
    <name evidence="13" type="ORF">CCO03_15020</name>
</gene>
<reference evidence="13 14" key="1">
    <citation type="submission" date="2017-05" db="EMBL/GenBank/DDBJ databases">
        <authorList>
            <person name="Song R."/>
            <person name="Chenine A.L."/>
            <person name="Ruprecht R.M."/>
        </authorList>
    </citation>
    <scope>NUCLEOTIDE SEQUENCE [LARGE SCALE GENOMIC DNA]</scope>
    <source>
        <strain evidence="13 14">DSM 26136</strain>
    </source>
</reference>
<keyword evidence="8 11" id="KW-0472">Membrane</keyword>
<dbReference type="KEGG" id="cser:CCO03_15020"/>
<evidence type="ECO:0000256" key="11">
    <source>
        <dbReference type="SAM" id="Phobius"/>
    </source>
</evidence>
<evidence type="ECO:0000256" key="8">
    <source>
        <dbReference type="ARBA" id="ARBA00023136"/>
    </source>
</evidence>
<evidence type="ECO:0000313" key="14">
    <source>
        <dbReference type="Proteomes" id="UP000196138"/>
    </source>
</evidence>
<dbReference type="GO" id="GO:0005886">
    <property type="term" value="C:plasma membrane"/>
    <property type="evidence" value="ECO:0007669"/>
    <property type="project" value="UniProtKB-SubCell"/>
</dbReference>
<dbReference type="AlphaFoldDB" id="A0A1Y0ERE1"/>
<dbReference type="InterPro" id="IPR012902">
    <property type="entry name" value="N_methyl_site"/>
</dbReference>
<dbReference type="Proteomes" id="UP000196138">
    <property type="component" value="Chromosome"/>
</dbReference>
<keyword evidence="6 11" id="KW-0812">Transmembrane</keyword>
<dbReference type="SUPFAM" id="SSF54523">
    <property type="entry name" value="Pili subunits"/>
    <property type="match status" value="1"/>
</dbReference>
<evidence type="ECO:0000256" key="5">
    <source>
        <dbReference type="ARBA" id="ARBA00022519"/>
    </source>
</evidence>
<dbReference type="Pfam" id="PF12019">
    <property type="entry name" value="GspH"/>
    <property type="match status" value="1"/>
</dbReference>
<feature type="domain" description="General secretion pathway GspH" evidence="12">
    <location>
        <begin position="59"/>
        <end position="172"/>
    </location>
</feature>
<dbReference type="EMBL" id="CP021455">
    <property type="protein sequence ID" value="ARU05822.1"/>
    <property type="molecule type" value="Genomic_DNA"/>
</dbReference>
<proteinExistence type="inferred from homology"/>
<sequence>MLQSLHSPQRGPSMYRNRGFTAIELMVVIAIVAILAALALPSFAQLIRKWQMTQVENGLIDAIYLARSEAVKWGGSVRLAKIPNTGTCSGTAQDWSCGWQVTLVATATRPLPSGFVNPIKLVKANEKIDVMTKSLTVLNLNQWGNPNAGFGINLQHRGDNSMLRCVNLSSGGRVEVIDGICP</sequence>
<dbReference type="InterPro" id="IPR022346">
    <property type="entry name" value="T2SS_GspH"/>
</dbReference>
<evidence type="ECO:0000256" key="10">
    <source>
        <dbReference type="ARBA" id="ARBA00030775"/>
    </source>
</evidence>
<evidence type="ECO:0000256" key="3">
    <source>
        <dbReference type="ARBA" id="ARBA00022475"/>
    </source>
</evidence>